<evidence type="ECO:0008006" key="4">
    <source>
        <dbReference type="Google" id="ProtNLM"/>
    </source>
</evidence>
<feature type="compositionally biased region" description="Low complexity" evidence="1">
    <location>
        <begin position="121"/>
        <end position="137"/>
    </location>
</feature>
<name>A0ABD5EEC3_9ACTN</name>
<reference evidence="3" key="1">
    <citation type="submission" date="2023-07" db="EMBL/GenBank/DDBJ databases">
        <title>30 novel species of actinomycetes from the DSMZ collection.</title>
        <authorList>
            <person name="Nouioui I."/>
        </authorList>
    </citation>
    <scope>NUCLEOTIDE SEQUENCE [LARGE SCALE GENOMIC DNA]</scope>
    <source>
        <strain evidence="3">DSM 41982</strain>
    </source>
</reference>
<proteinExistence type="predicted"/>
<dbReference type="Proteomes" id="UP001183607">
    <property type="component" value="Unassembled WGS sequence"/>
</dbReference>
<dbReference type="EMBL" id="JAVRER010000113">
    <property type="protein sequence ID" value="MDT0419744.1"/>
    <property type="molecule type" value="Genomic_DNA"/>
</dbReference>
<feature type="compositionally biased region" description="Basic and acidic residues" evidence="1">
    <location>
        <begin position="87"/>
        <end position="114"/>
    </location>
</feature>
<gene>
    <name evidence="2" type="ORF">RM574_30165</name>
</gene>
<feature type="region of interest" description="Disordered" evidence="1">
    <location>
        <begin position="1"/>
        <end position="144"/>
    </location>
</feature>
<feature type="compositionally biased region" description="Low complexity" evidence="1">
    <location>
        <begin position="43"/>
        <end position="66"/>
    </location>
</feature>
<evidence type="ECO:0000256" key="1">
    <source>
        <dbReference type="SAM" id="MobiDB-lite"/>
    </source>
</evidence>
<protein>
    <recommendedName>
        <fullName evidence="4">DUF4231 domain-containing protein</fullName>
    </recommendedName>
</protein>
<evidence type="ECO:0000313" key="2">
    <source>
        <dbReference type="EMBL" id="MDT0419744.1"/>
    </source>
</evidence>
<comment type="caution">
    <text evidence="2">The sequence shown here is derived from an EMBL/GenBank/DDBJ whole genome shotgun (WGS) entry which is preliminary data.</text>
</comment>
<dbReference type="AlphaFoldDB" id="A0ABD5EEC3"/>
<organism evidence="2 3">
    <name type="scientific">Streptomyces evansiae</name>
    <dbReference type="NCBI Taxonomy" id="3075535"/>
    <lineage>
        <taxon>Bacteria</taxon>
        <taxon>Bacillati</taxon>
        <taxon>Actinomycetota</taxon>
        <taxon>Actinomycetes</taxon>
        <taxon>Kitasatosporales</taxon>
        <taxon>Streptomycetaceae</taxon>
        <taxon>Streptomyces</taxon>
    </lineage>
</organism>
<dbReference type="RefSeq" id="WP_311677762.1">
    <property type="nucleotide sequence ID" value="NZ_JAVRER010000113.1"/>
</dbReference>
<accession>A0ABD5EEC3</accession>
<sequence length="573" mass="60096">MSTPMHASPHRRTAAAPPVRRREPPVGPAAHALLTLQSRAGNRATLQAVQRARATAASVASATSTAPTERETPSPGPASPRSGRSRSSADRTTEDRATEARTSTDRTSADRTSTEADDPAPAEAVPAATRRARAQAVKGMEDAKPLADIPDTAVRYGQVPTNAGVSQYASAQQNSGLSHEIAHSGMAAGAENLLVDALGAAVGGIGARKAAKDIAGTPEGAPAHAPHKSLRVKAMDSLMSTASSVADIFTVARETLKAGSLADAAAVAEASGAVSAVTAVAKAGRAGRRVRLTTRKYRAMRGFQLPEPTGADERERLRAAERTARWALRDAEWLRDLAAWRDEETAAAAVNSVEEALRNLAAAAGAVRDAENRDTELAALSSVRDIGVKKQKFKLGKQALTLGGEGLKGAAGAMTIAAAATAGLASNPAGWALAGSAAGVILAGAGWKTYRAGAKRYNEVRHPERFAGEGEEHAEPVSREEALAYSLKFWKKAKNGEREHAARRLYALAAGPGVAGSEHTSAEMRRHAREFLEVLKAGPEQQRLSREAWEASLDDEARKAYWIKEITTQLSSS</sequence>
<evidence type="ECO:0000313" key="3">
    <source>
        <dbReference type="Proteomes" id="UP001183607"/>
    </source>
</evidence>